<dbReference type="RefSeq" id="WP_250827509.1">
    <property type="nucleotide sequence ID" value="NZ_JAMOIL010000013.1"/>
</dbReference>
<accession>A0A9X2DAG7</accession>
<keyword evidence="2" id="KW-1185">Reference proteome</keyword>
<evidence type="ECO:0008006" key="3">
    <source>
        <dbReference type="Google" id="ProtNLM"/>
    </source>
</evidence>
<protein>
    <recommendedName>
        <fullName evidence="3">NHL repeat-containing protein</fullName>
    </recommendedName>
</protein>
<dbReference type="SUPFAM" id="SSF63829">
    <property type="entry name" value="Calcium-dependent phosphotriesterase"/>
    <property type="match status" value="1"/>
</dbReference>
<dbReference type="Gene3D" id="2.120.10.30">
    <property type="entry name" value="TolB, C-terminal domain"/>
    <property type="match status" value="1"/>
</dbReference>
<dbReference type="PANTHER" id="PTHR24104">
    <property type="entry name" value="E3 UBIQUITIN-PROTEIN LIGASE NHLRC1-RELATED"/>
    <property type="match status" value="1"/>
</dbReference>
<sequence>MTDTVHLGHLALTWDQAFLAYPSTPGWAHHDVAELPDGRLVAGHPDGRSLRVHRPDGSLLHEVDLGAVETHGLTVDPATAQVWVADNGHKYTPDQPDYDEIRIPGRLLKVTADGERVGELVQPDTAAYERATWAPTAMLALDDGGLWVSEGYGLSLLHRYDADGTYRETVDGSDSGTPFDTPHAIVTRTVAQGALAGTEMLVADRANHRIVVLDTAGRTLRTFGAEHLTSPSGIAVLPDGTLLVTDLFGALVALTSEGDLVGRLGVPTPEAEQRDAWPNERRDGLTVRPPLEPMRLNSPHGIHVTSTGGVLVTEWVIGGRVVRLTPA</sequence>
<dbReference type="AlphaFoldDB" id="A0A9X2DAG7"/>
<evidence type="ECO:0000313" key="1">
    <source>
        <dbReference type="EMBL" id="MCM0621014.1"/>
    </source>
</evidence>
<dbReference type="InterPro" id="IPR011042">
    <property type="entry name" value="6-blade_b-propeller_TolB-like"/>
</dbReference>
<dbReference type="Proteomes" id="UP001139485">
    <property type="component" value="Unassembled WGS sequence"/>
</dbReference>
<comment type="caution">
    <text evidence="1">The sequence shown here is derived from an EMBL/GenBank/DDBJ whole genome shotgun (WGS) entry which is preliminary data.</text>
</comment>
<evidence type="ECO:0000313" key="2">
    <source>
        <dbReference type="Proteomes" id="UP001139485"/>
    </source>
</evidence>
<dbReference type="GO" id="GO:0000209">
    <property type="term" value="P:protein polyubiquitination"/>
    <property type="evidence" value="ECO:0007669"/>
    <property type="project" value="TreeGrafter"/>
</dbReference>
<organism evidence="1 2">
    <name type="scientific">Nocardioides bruguierae</name>
    <dbReference type="NCBI Taxonomy" id="2945102"/>
    <lineage>
        <taxon>Bacteria</taxon>
        <taxon>Bacillati</taxon>
        <taxon>Actinomycetota</taxon>
        <taxon>Actinomycetes</taxon>
        <taxon>Propionibacteriales</taxon>
        <taxon>Nocardioidaceae</taxon>
        <taxon>Nocardioides</taxon>
    </lineage>
</organism>
<dbReference type="PANTHER" id="PTHR24104:SF25">
    <property type="entry name" value="PROTEIN LIN-41"/>
    <property type="match status" value="1"/>
</dbReference>
<dbReference type="EMBL" id="JAMOIL010000013">
    <property type="protein sequence ID" value="MCM0621014.1"/>
    <property type="molecule type" value="Genomic_DNA"/>
</dbReference>
<gene>
    <name evidence="1" type="ORF">M8330_12010</name>
</gene>
<dbReference type="GO" id="GO:0061630">
    <property type="term" value="F:ubiquitin protein ligase activity"/>
    <property type="evidence" value="ECO:0007669"/>
    <property type="project" value="TreeGrafter"/>
</dbReference>
<proteinExistence type="predicted"/>
<dbReference type="InterPro" id="IPR050952">
    <property type="entry name" value="TRIM-NHL_E3_ligases"/>
</dbReference>
<name>A0A9X2DAG7_9ACTN</name>
<reference evidence="1" key="1">
    <citation type="submission" date="2022-05" db="EMBL/GenBank/DDBJ databases">
        <authorList>
            <person name="Tuo L."/>
        </authorList>
    </citation>
    <scope>NUCLEOTIDE SEQUENCE</scope>
    <source>
        <strain evidence="1">BSK12Z-4</strain>
    </source>
</reference>
<dbReference type="GO" id="GO:0043161">
    <property type="term" value="P:proteasome-mediated ubiquitin-dependent protein catabolic process"/>
    <property type="evidence" value="ECO:0007669"/>
    <property type="project" value="TreeGrafter"/>
</dbReference>
<dbReference type="GO" id="GO:0008270">
    <property type="term" value="F:zinc ion binding"/>
    <property type="evidence" value="ECO:0007669"/>
    <property type="project" value="UniProtKB-KW"/>
</dbReference>